<dbReference type="RefSeq" id="WP_339574848.1">
    <property type="nucleotide sequence ID" value="NZ_JBBIAA010000008.1"/>
</dbReference>
<dbReference type="EC" id="5.4.4.2" evidence="3"/>
<comment type="catalytic activity">
    <reaction evidence="1">
        <text>chorismate = isochorismate</text>
        <dbReference type="Rhea" id="RHEA:18985"/>
        <dbReference type="ChEBI" id="CHEBI:29748"/>
        <dbReference type="ChEBI" id="CHEBI:29780"/>
        <dbReference type="EC" id="5.4.4.2"/>
    </reaction>
</comment>
<gene>
    <name evidence="8" type="ORF">WDZ17_09185</name>
</gene>
<dbReference type="InterPro" id="IPR005801">
    <property type="entry name" value="ADC_synthase"/>
</dbReference>
<sequence>MARGGGTTRETVPGSPVGRPRRSVDAAPTAPTGLLRSFRPGRDTLWSSSRGTLLATGAAERLDLPWTSDLPDLVGERLREAAARTPAADALVVGAAPFRTGAAAALVRPAAVRRAPGRLRPGRPVAPVPAVLSGAPAPAEEHYRESVRRALDLLADGTLEKVVLARALDLRTASDVDVRALVAALAAHDEEARVFAVPLPATGSAPRTLVGASPELLVSLTAGRVLATPLAGSAARSADPDEDAARARALLASDKDRREHALVVDAMAHALGAWCAELSVPAEPELVATPTVWHLATRVEGRTADPATTSLHLARALHPTPAVGGTPAGAARRAIEELEPVDRGFYAGAVGWQDASGDGEWAVAIRCGVVEGPSVRLHAGAGIVRGSDPDSELAETTAKLALLRSALGA</sequence>
<keyword evidence="4 8" id="KW-0413">Isomerase</keyword>
<proteinExistence type="inferred from homology"/>
<name>A0ABU8RKC5_9ACTN</name>
<evidence type="ECO:0000256" key="3">
    <source>
        <dbReference type="ARBA" id="ARBA00012824"/>
    </source>
</evidence>
<comment type="similarity">
    <text evidence="2">Belongs to the isochorismate synthase family.</text>
</comment>
<dbReference type="PANTHER" id="PTHR42839:SF2">
    <property type="entry name" value="ISOCHORISMATE SYNTHASE ENTC"/>
    <property type="match status" value="1"/>
</dbReference>
<reference evidence="8 9" key="1">
    <citation type="journal article" date="2017" name="Int. J. Syst. Evol. Microbiol.">
        <title>Pseudokineococcus basanitobsidens sp. nov., isolated from volcanic rock.</title>
        <authorList>
            <person name="Lee D.W."/>
            <person name="Park M.Y."/>
            <person name="Kim J.J."/>
            <person name="Kim B.S."/>
        </authorList>
    </citation>
    <scope>NUCLEOTIDE SEQUENCE [LARGE SCALE GENOMIC DNA]</scope>
    <source>
        <strain evidence="8 9">DSM 103726</strain>
    </source>
</reference>
<dbReference type="PANTHER" id="PTHR42839">
    <property type="entry name" value="ISOCHORISMATE SYNTHASE ENTC"/>
    <property type="match status" value="1"/>
</dbReference>
<evidence type="ECO:0000313" key="9">
    <source>
        <dbReference type="Proteomes" id="UP001387100"/>
    </source>
</evidence>
<dbReference type="InterPro" id="IPR015890">
    <property type="entry name" value="Chorismate_C"/>
</dbReference>
<dbReference type="GO" id="GO:0008909">
    <property type="term" value="F:isochorismate synthase activity"/>
    <property type="evidence" value="ECO:0007669"/>
    <property type="project" value="UniProtKB-EC"/>
</dbReference>
<dbReference type="EMBL" id="JBBIAA010000008">
    <property type="protein sequence ID" value="MEJ5945463.1"/>
    <property type="molecule type" value="Genomic_DNA"/>
</dbReference>
<accession>A0ABU8RKC5</accession>
<feature type="domain" description="Chorismate-utilising enzyme C-terminal" evidence="7">
    <location>
        <begin position="140"/>
        <end position="399"/>
    </location>
</feature>
<evidence type="ECO:0000256" key="4">
    <source>
        <dbReference type="ARBA" id="ARBA00023235"/>
    </source>
</evidence>
<protein>
    <recommendedName>
        <fullName evidence="3">isochorismate synthase</fullName>
        <ecNumber evidence="3">5.4.4.2</ecNumber>
    </recommendedName>
    <alternativeName>
        <fullName evidence="5">Isochorismate mutase</fullName>
    </alternativeName>
</protein>
<dbReference type="InterPro" id="IPR004561">
    <property type="entry name" value="IsoChor_synthase"/>
</dbReference>
<dbReference type="NCBIfam" id="TIGR00543">
    <property type="entry name" value="isochor_syn"/>
    <property type="match status" value="1"/>
</dbReference>
<dbReference type="Gene3D" id="3.60.120.10">
    <property type="entry name" value="Anthranilate synthase"/>
    <property type="match status" value="1"/>
</dbReference>
<organism evidence="8 9">
    <name type="scientific">Pseudokineococcus basanitobsidens</name>
    <dbReference type="NCBI Taxonomy" id="1926649"/>
    <lineage>
        <taxon>Bacteria</taxon>
        <taxon>Bacillati</taxon>
        <taxon>Actinomycetota</taxon>
        <taxon>Actinomycetes</taxon>
        <taxon>Kineosporiales</taxon>
        <taxon>Kineosporiaceae</taxon>
        <taxon>Pseudokineococcus</taxon>
    </lineage>
</organism>
<dbReference type="SUPFAM" id="SSF56322">
    <property type="entry name" value="ADC synthase"/>
    <property type="match status" value="1"/>
</dbReference>
<comment type="caution">
    <text evidence="8">The sequence shown here is derived from an EMBL/GenBank/DDBJ whole genome shotgun (WGS) entry which is preliminary data.</text>
</comment>
<evidence type="ECO:0000313" key="8">
    <source>
        <dbReference type="EMBL" id="MEJ5945463.1"/>
    </source>
</evidence>
<evidence type="ECO:0000256" key="5">
    <source>
        <dbReference type="ARBA" id="ARBA00041564"/>
    </source>
</evidence>
<dbReference type="Pfam" id="PF00425">
    <property type="entry name" value="Chorismate_bind"/>
    <property type="match status" value="1"/>
</dbReference>
<evidence type="ECO:0000256" key="2">
    <source>
        <dbReference type="ARBA" id="ARBA00005297"/>
    </source>
</evidence>
<dbReference type="Proteomes" id="UP001387100">
    <property type="component" value="Unassembled WGS sequence"/>
</dbReference>
<evidence type="ECO:0000259" key="7">
    <source>
        <dbReference type="Pfam" id="PF00425"/>
    </source>
</evidence>
<feature type="region of interest" description="Disordered" evidence="6">
    <location>
        <begin position="1"/>
        <end position="41"/>
    </location>
</feature>
<evidence type="ECO:0000256" key="6">
    <source>
        <dbReference type="SAM" id="MobiDB-lite"/>
    </source>
</evidence>
<evidence type="ECO:0000256" key="1">
    <source>
        <dbReference type="ARBA" id="ARBA00000799"/>
    </source>
</evidence>
<keyword evidence="9" id="KW-1185">Reference proteome</keyword>